<dbReference type="FunFam" id="3.40.50.300:FF:001402">
    <property type="entry name" value="Discs, large homolog 3 (Drosophila)"/>
    <property type="match status" value="1"/>
</dbReference>
<evidence type="ECO:0000256" key="1">
    <source>
        <dbReference type="ARBA" id="ARBA00004370"/>
    </source>
</evidence>
<evidence type="ECO:0000259" key="6">
    <source>
        <dbReference type="PROSITE" id="PS50002"/>
    </source>
</evidence>
<dbReference type="SMART" id="SM00326">
    <property type="entry name" value="SH3"/>
    <property type="match status" value="1"/>
</dbReference>
<dbReference type="GO" id="GO:0097120">
    <property type="term" value="P:receptor localization to synapse"/>
    <property type="evidence" value="ECO:0007669"/>
    <property type="project" value="TreeGrafter"/>
</dbReference>
<dbReference type="Gene3D" id="3.30.63.10">
    <property type="entry name" value="Guanylate Kinase phosphate binding domain"/>
    <property type="match status" value="1"/>
</dbReference>
<dbReference type="SUPFAM" id="SSF50156">
    <property type="entry name" value="PDZ domain-like"/>
    <property type="match status" value="3"/>
</dbReference>
<evidence type="ECO:0000256" key="4">
    <source>
        <dbReference type="ARBA" id="ARBA00022737"/>
    </source>
</evidence>
<dbReference type="InterPro" id="IPR019583">
    <property type="entry name" value="DLG1-4_PDZ_assoc"/>
</dbReference>
<dbReference type="GO" id="GO:0043113">
    <property type="term" value="P:receptor clustering"/>
    <property type="evidence" value="ECO:0007669"/>
    <property type="project" value="TreeGrafter"/>
</dbReference>
<dbReference type="InterPro" id="IPR050614">
    <property type="entry name" value="Synaptic_Scaffolding_LAP-MAGUK"/>
</dbReference>
<dbReference type="SUPFAM" id="SSF50044">
    <property type="entry name" value="SH3-domain"/>
    <property type="match status" value="1"/>
</dbReference>
<evidence type="ECO:0000256" key="2">
    <source>
        <dbReference type="ARBA" id="ARBA00007014"/>
    </source>
</evidence>
<dbReference type="Pfam" id="PF00625">
    <property type="entry name" value="Guanylate_kin"/>
    <property type="match status" value="1"/>
</dbReference>
<name>A0AAV1FTU5_XYRNO</name>
<dbReference type="PROSITE" id="PS50002">
    <property type="entry name" value="SH3"/>
    <property type="match status" value="1"/>
</dbReference>
<protein>
    <submittedName>
        <fullName evidence="9">Disks large homolog 2 isoform X4</fullName>
    </submittedName>
</protein>
<dbReference type="InterPro" id="IPR035759">
    <property type="entry name" value="DLG2_SH3"/>
</dbReference>
<dbReference type="SMART" id="SM00072">
    <property type="entry name" value="GuKc"/>
    <property type="match status" value="1"/>
</dbReference>
<dbReference type="CDD" id="cd06724">
    <property type="entry name" value="PDZ2_Dlg1-2-4-like"/>
    <property type="match status" value="1"/>
</dbReference>
<evidence type="ECO:0000313" key="9">
    <source>
        <dbReference type="EMBL" id="CAJ1064503.1"/>
    </source>
</evidence>
<dbReference type="InterPro" id="IPR001478">
    <property type="entry name" value="PDZ"/>
</dbReference>
<dbReference type="CDD" id="cd06795">
    <property type="entry name" value="PDZ3_Dlg1-2-4-like"/>
    <property type="match status" value="1"/>
</dbReference>
<dbReference type="InterPro" id="IPR016313">
    <property type="entry name" value="DLG1-like"/>
</dbReference>
<organism evidence="9 10">
    <name type="scientific">Xyrichtys novacula</name>
    <name type="common">Pearly razorfish</name>
    <name type="synonym">Hemipteronotus novacula</name>
    <dbReference type="NCBI Taxonomy" id="13765"/>
    <lineage>
        <taxon>Eukaryota</taxon>
        <taxon>Metazoa</taxon>
        <taxon>Chordata</taxon>
        <taxon>Craniata</taxon>
        <taxon>Vertebrata</taxon>
        <taxon>Euteleostomi</taxon>
        <taxon>Actinopterygii</taxon>
        <taxon>Neopterygii</taxon>
        <taxon>Teleostei</taxon>
        <taxon>Neoteleostei</taxon>
        <taxon>Acanthomorphata</taxon>
        <taxon>Eupercaria</taxon>
        <taxon>Labriformes</taxon>
        <taxon>Labridae</taxon>
        <taxon>Xyrichtys</taxon>
    </lineage>
</organism>
<dbReference type="InterPro" id="IPR036028">
    <property type="entry name" value="SH3-like_dom_sf"/>
</dbReference>
<dbReference type="FunFam" id="2.30.42.10:FF:000001">
    <property type="entry name" value="Disks large homolog 1 isoform 2"/>
    <property type="match status" value="1"/>
</dbReference>
<dbReference type="GO" id="GO:0016323">
    <property type="term" value="C:basolateral plasma membrane"/>
    <property type="evidence" value="ECO:0007669"/>
    <property type="project" value="TreeGrafter"/>
</dbReference>
<dbReference type="InterPro" id="IPR001452">
    <property type="entry name" value="SH3_domain"/>
</dbReference>
<comment type="similarity">
    <text evidence="2">Belongs to the MAGUK family.</text>
</comment>
<dbReference type="FunFam" id="2.30.30.40:FF:000027">
    <property type="entry name" value="Disks large homolog 3 isoform 1"/>
    <property type="match status" value="1"/>
</dbReference>
<dbReference type="CDD" id="cd00071">
    <property type="entry name" value="GMPK"/>
    <property type="match status" value="1"/>
</dbReference>
<dbReference type="InterPro" id="IPR020590">
    <property type="entry name" value="Guanylate_kinase_CS"/>
</dbReference>
<dbReference type="Gene3D" id="2.30.30.40">
    <property type="entry name" value="SH3 Domains"/>
    <property type="match status" value="1"/>
</dbReference>
<dbReference type="FunFam" id="2.30.42.10:FF:000091">
    <property type="entry name" value="disks large homolog 1 isoform X8"/>
    <property type="match status" value="1"/>
</dbReference>
<dbReference type="Pfam" id="PF10608">
    <property type="entry name" value="MAGUK_N_PEST"/>
    <property type="match status" value="1"/>
</dbReference>
<dbReference type="AlphaFoldDB" id="A0AAV1FTU5"/>
<dbReference type="PROSITE" id="PS50106">
    <property type="entry name" value="PDZ"/>
    <property type="match status" value="3"/>
</dbReference>
<feature type="domain" description="SH3" evidence="6">
    <location>
        <begin position="566"/>
        <end position="636"/>
    </location>
</feature>
<dbReference type="Proteomes" id="UP001178508">
    <property type="component" value="Chromosome 9"/>
</dbReference>
<dbReference type="PROSITE" id="PS50052">
    <property type="entry name" value="GUANYLATE_KINASE_2"/>
    <property type="match status" value="1"/>
</dbReference>
<proteinExistence type="inferred from homology"/>
<feature type="domain" description="PDZ" evidence="8">
    <location>
        <begin position="122"/>
        <end position="209"/>
    </location>
</feature>
<evidence type="ECO:0000256" key="3">
    <source>
        <dbReference type="ARBA" id="ARBA00022443"/>
    </source>
</evidence>
<dbReference type="GO" id="GO:0043005">
    <property type="term" value="C:neuron projection"/>
    <property type="evidence" value="ECO:0007669"/>
    <property type="project" value="InterPro"/>
</dbReference>
<dbReference type="PANTHER" id="PTHR23119">
    <property type="entry name" value="DISCS LARGE"/>
    <property type="match status" value="1"/>
</dbReference>
<dbReference type="GO" id="GO:0045197">
    <property type="term" value="P:establishment or maintenance of epithelial cell apical/basal polarity"/>
    <property type="evidence" value="ECO:0007669"/>
    <property type="project" value="TreeGrafter"/>
</dbReference>
<feature type="domain" description="PDZ" evidence="8">
    <location>
        <begin position="451"/>
        <end position="532"/>
    </location>
</feature>
<evidence type="ECO:0000259" key="7">
    <source>
        <dbReference type="PROSITE" id="PS50052"/>
    </source>
</evidence>
<dbReference type="GO" id="GO:0007268">
    <property type="term" value="P:chemical synaptic transmission"/>
    <property type="evidence" value="ECO:0007669"/>
    <property type="project" value="InterPro"/>
</dbReference>
<dbReference type="GO" id="GO:0031594">
    <property type="term" value="C:neuromuscular junction"/>
    <property type="evidence" value="ECO:0007669"/>
    <property type="project" value="InterPro"/>
</dbReference>
<reference evidence="9" key="1">
    <citation type="submission" date="2023-08" db="EMBL/GenBank/DDBJ databases">
        <authorList>
            <person name="Alioto T."/>
            <person name="Alioto T."/>
            <person name="Gomez Garrido J."/>
        </authorList>
    </citation>
    <scope>NUCLEOTIDE SEQUENCE</scope>
</reference>
<keyword evidence="10" id="KW-1185">Reference proteome</keyword>
<feature type="domain" description="Guanylate kinase-like" evidence="7">
    <location>
        <begin position="692"/>
        <end position="867"/>
    </location>
</feature>
<dbReference type="Pfam" id="PF10600">
    <property type="entry name" value="PDZ_assoc"/>
    <property type="match status" value="1"/>
</dbReference>
<dbReference type="InterPro" id="IPR027417">
    <property type="entry name" value="P-loop_NTPase"/>
</dbReference>
<gene>
    <name evidence="9" type="ORF">XNOV1_A003669</name>
</gene>
<dbReference type="SUPFAM" id="SSF52540">
    <property type="entry name" value="P-loop containing nucleoside triphosphate hydrolases"/>
    <property type="match status" value="1"/>
</dbReference>
<dbReference type="GO" id="GO:0098839">
    <property type="term" value="C:postsynaptic density membrane"/>
    <property type="evidence" value="ECO:0007669"/>
    <property type="project" value="TreeGrafter"/>
</dbReference>
<dbReference type="InterPro" id="IPR036034">
    <property type="entry name" value="PDZ_sf"/>
</dbReference>
<dbReference type="PIRSF" id="PIRSF001741">
    <property type="entry name" value="MAGUK_DLGH"/>
    <property type="match status" value="1"/>
</dbReference>
<dbReference type="GO" id="GO:0035255">
    <property type="term" value="F:ionotropic glutamate receptor binding"/>
    <property type="evidence" value="ECO:0007669"/>
    <property type="project" value="TreeGrafter"/>
</dbReference>
<dbReference type="CDD" id="cd06723">
    <property type="entry name" value="PDZ1_Dlg1-2-4-like"/>
    <property type="match status" value="1"/>
</dbReference>
<keyword evidence="4" id="KW-0677">Repeat</keyword>
<dbReference type="Gene3D" id="2.30.42.10">
    <property type="match status" value="3"/>
</dbReference>
<dbReference type="SMART" id="SM00228">
    <property type="entry name" value="PDZ"/>
    <property type="match status" value="3"/>
</dbReference>
<dbReference type="FunFam" id="2.30.42.10:FF:000002">
    <property type="entry name" value="Disks large homolog 4 isoform 2"/>
    <property type="match status" value="1"/>
</dbReference>
<dbReference type="InterPro" id="IPR008144">
    <property type="entry name" value="Guanylate_kin-like_dom"/>
</dbReference>
<dbReference type="GO" id="GO:0099072">
    <property type="term" value="P:regulation of postsynaptic membrane neurotransmitter receptor levels"/>
    <property type="evidence" value="ECO:0007669"/>
    <property type="project" value="TreeGrafter"/>
</dbReference>
<dbReference type="Gene3D" id="3.40.50.300">
    <property type="entry name" value="P-loop containing nucleotide triphosphate hydrolases"/>
    <property type="match status" value="1"/>
</dbReference>
<dbReference type="Pfam" id="PF00595">
    <property type="entry name" value="PDZ"/>
    <property type="match status" value="3"/>
</dbReference>
<evidence type="ECO:0000259" key="8">
    <source>
        <dbReference type="PROSITE" id="PS50106"/>
    </source>
</evidence>
<dbReference type="PROSITE" id="PS00856">
    <property type="entry name" value="GUANYLATE_KINASE_1"/>
    <property type="match status" value="1"/>
</dbReference>
<feature type="domain" description="PDZ" evidence="8">
    <location>
        <begin position="217"/>
        <end position="304"/>
    </location>
</feature>
<keyword evidence="3 5" id="KW-0728">SH3 domain</keyword>
<dbReference type="PANTHER" id="PTHR23119:SF6">
    <property type="entry name" value="DISKS LARGE HOMOLOG 2"/>
    <property type="match status" value="1"/>
</dbReference>
<evidence type="ECO:0000313" key="10">
    <source>
        <dbReference type="Proteomes" id="UP001178508"/>
    </source>
</evidence>
<dbReference type="InterPro" id="IPR008145">
    <property type="entry name" value="GK/Ca_channel_bsu"/>
</dbReference>
<dbReference type="CDD" id="cd12032">
    <property type="entry name" value="SH3_DLG2"/>
    <property type="match status" value="1"/>
</dbReference>
<dbReference type="GO" id="GO:0019901">
    <property type="term" value="F:protein kinase binding"/>
    <property type="evidence" value="ECO:0007669"/>
    <property type="project" value="TreeGrafter"/>
</dbReference>
<dbReference type="SMART" id="SM01277">
    <property type="entry name" value="MAGUK_N_PEST"/>
    <property type="match status" value="1"/>
</dbReference>
<dbReference type="EMBL" id="OY660872">
    <property type="protein sequence ID" value="CAJ1064503.1"/>
    <property type="molecule type" value="Genomic_DNA"/>
</dbReference>
<dbReference type="FunFam" id="3.30.63.10:FF:000001">
    <property type="entry name" value="Disks large homolog 1 isoform 2"/>
    <property type="match status" value="1"/>
</dbReference>
<accession>A0AAV1FTU5</accession>
<dbReference type="Pfam" id="PF00018">
    <property type="entry name" value="SH3_1"/>
    <property type="match status" value="1"/>
</dbReference>
<dbReference type="InterPro" id="IPR019590">
    <property type="entry name" value="DLG1_PEST_dom"/>
</dbReference>
<comment type="subcellular location">
    <subcellularLocation>
        <location evidence="1">Membrane</location>
    </subcellularLocation>
</comment>
<dbReference type="GO" id="GO:0098609">
    <property type="term" value="P:cell-cell adhesion"/>
    <property type="evidence" value="ECO:0007669"/>
    <property type="project" value="TreeGrafter"/>
</dbReference>
<sequence length="882" mass="98142">MDCLCIVTTKNRPPAVQRSPNNGQSSPCMNSALMNAPWYHYQEDDSPHLDQGFPRLTNEVRAPELVHVSEKNLSEIENVHGYVSHAHISPLKASPAPIIVNTDTLDSVPYVNGTEIEYEFEEITLERGNSGLGFSIAGGTDNPHIGDDPGIFITKIIPGGAAAEDGRLRVNDCILRVNDADVSEVSHSKAVEALKVAGSIVRLYVRRRRPMLETIIEIKLIKGPKGLGFSIAGGVGNQHIPGDNSIYVTKIIDGGAALKDGRLNVGDRLLMVNNYSLEEVSHEEAVAILKNTSDVVYLKVGKPTNVYLSDPYGPPDITHSFSPAMENHISSPVNSGTLEYKSSLPPISPGSYSPLPKHLLGEEDINRLDGFSFLRNPSLDDGEGHRFDSQHFQLRPPEPVYSTVNKLCDKAPSPRHYSPVDCDKSLLHSAPLPNYHLSLFPESDINREPRKVVLHKGSTGLGFNIVGGEDGEGIFVSFILAGGPADLSGELRRGDQILSVNGIDLRGATHEQAAAALKGAGQVVTIFAQYRPEEYGRFEAKIHDLREQMMNHSMSSGSGSLRTNQKRSLYVRALFDYERSKDSGLPSQGLSFRYGDILHVINASDDEWWQARRVTPHGDSEEMGVIPSKRRVERKERARLKTVKFNAKPGSFDSKGDILGIGDDGYGTKTFRSQDDIIISYEPVMRQEINYARPVIILGPMKDRINDDLISEFPDKFGSCVPHTTRPKRDYEVDGRDYHFVNSREQMERDIQEHKFIEAGQYNDNLYGTSVQSVKYVAERGKHCILDVSGNAIKRLQVAQLYPIAIFIKPKSIDSLMNMNKRLTEEQAKKTFDRAMKLEQEFGEFFTALVQGDTLEDIYNYCKQVIEEHSGPYIWIPSKEKL</sequence>
<evidence type="ECO:0000256" key="5">
    <source>
        <dbReference type="PROSITE-ProRule" id="PRU00192"/>
    </source>
</evidence>